<dbReference type="Proteomes" id="UP001140562">
    <property type="component" value="Unassembled WGS sequence"/>
</dbReference>
<feature type="region of interest" description="Disordered" evidence="1">
    <location>
        <begin position="53"/>
        <end position="80"/>
    </location>
</feature>
<proteinExistence type="predicted"/>
<feature type="chain" id="PRO_5040959677" evidence="2">
    <location>
        <begin position="20"/>
        <end position="137"/>
    </location>
</feature>
<organism evidence="3 4">
    <name type="scientific">Didymella glomerata</name>
    <dbReference type="NCBI Taxonomy" id="749621"/>
    <lineage>
        <taxon>Eukaryota</taxon>
        <taxon>Fungi</taxon>
        <taxon>Dikarya</taxon>
        <taxon>Ascomycota</taxon>
        <taxon>Pezizomycotina</taxon>
        <taxon>Dothideomycetes</taxon>
        <taxon>Pleosporomycetidae</taxon>
        <taxon>Pleosporales</taxon>
        <taxon>Pleosporineae</taxon>
        <taxon>Didymellaceae</taxon>
        <taxon>Didymella</taxon>
    </lineage>
</organism>
<accession>A0A9W8X3T4</accession>
<evidence type="ECO:0000313" key="4">
    <source>
        <dbReference type="Proteomes" id="UP001140562"/>
    </source>
</evidence>
<reference evidence="3" key="1">
    <citation type="submission" date="2022-10" db="EMBL/GenBank/DDBJ databases">
        <title>Tapping the CABI collections for fungal endophytes: first genome assemblies for Collariella, Neodidymelliopsis, Ascochyta clinopodiicola, Didymella pomorum, Didymosphaeria variabile, Neocosmospora piperis and Neocucurbitaria cava.</title>
        <authorList>
            <person name="Hill R."/>
        </authorList>
    </citation>
    <scope>NUCLEOTIDE SEQUENCE</scope>
    <source>
        <strain evidence="3">IMI 360193</strain>
    </source>
</reference>
<keyword evidence="4" id="KW-1185">Reference proteome</keyword>
<evidence type="ECO:0000313" key="3">
    <source>
        <dbReference type="EMBL" id="KAJ4340186.1"/>
    </source>
</evidence>
<keyword evidence="2" id="KW-0732">Signal</keyword>
<feature type="compositionally biased region" description="Basic and acidic residues" evidence="1">
    <location>
        <begin position="56"/>
        <end position="80"/>
    </location>
</feature>
<evidence type="ECO:0000256" key="2">
    <source>
        <dbReference type="SAM" id="SignalP"/>
    </source>
</evidence>
<feature type="signal peptide" evidence="2">
    <location>
        <begin position="1"/>
        <end position="19"/>
    </location>
</feature>
<dbReference type="EMBL" id="JAPEUV010000018">
    <property type="protein sequence ID" value="KAJ4340186.1"/>
    <property type="molecule type" value="Genomic_DNA"/>
</dbReference>
<dbReference type="AlphaFoldDB" id="A0A9W8X3T4"/>
<dbReference type="OrthoDB" id="3918601at2759"/>
<name>A0A9W8X3T4_9PLEO</name>
<evidence type="ECO:0000256" key="1">
    <source>
        <dbReference type="SAM" id="MobiDB-lite"/>
    </source>
</evidence>
<sequence length="137" mass="15212">MAITLTRLVFLSTTGPSEAIQIARIQATNQLAIGYTIVSCVIPYLRPLMQSYESDDGAHGRNEYSFKLSDRSRESKGSRDVMGAREIQVLDKGKAKDLDLGIDEELNDVSRLLEPERPGFVRLKSAEGVERASRQVV</sequence>
<gene>
    <name evidence="3" type="ORF">N0V87_002807</name>
</gene>
<comment type="caution">
    <text evidence="3">The sequence shown here is derived from an EMBL/GenBank/DDBJ whole genome shotgun (WGS) entry which is preliminary data.</text>
</comment>
<protein>
    <submittedName>
        <fullName evidence="3">Uncharacterized protein</fullName>
    </submittedName>
</protein>